<gene>
    <name evidence="1" type="ORF">VTK73DRAFT_9729</name>
</gene>
<keyword evidence="2" id="KW-1185">Reference proteome</keyword>
<comment type="caution">
    <text evidence="1">The sequence shown here is derived from an EMBL/GenBank/DDBJ whole genome shotgun (WGS) entry which is preliminary data.</text>
</comment>
<dbReference type="EMBL" id="JAZHXJ010000839">
    <property type="protein sequence ID" value="KAL1850215.1"/>
    <property type="molecule type" value="Genomic_DNA"/>
</dbReference>
<name>A0ABR3W0R3_9PEZI</name>
<organism evidence="1 2">
    <name type="scientific">Phialemonium thermophilum</name>
    <dbReference type="NCBI Taxonomy" id="223376"/>
    <lineage>
        <taxon>Eukaryota</taxon>
        <taxon>Fungi</taxon>
        <taxon>Dikarya</taxon>
        <taxon>Ascomycota</taxon>
        <taxon>Pezizomycotina</taxon>
        <taxon>Sordariomycetes</taxon>
        <taxon>Sordariomycetidae</taxon>
        <taxon>Cephalothecales</taxon>
        <taxon>Cephalothecaceae</taxon>
        <taxon>Phialemonium</taxon>
    </lineage>
</organism>
<evidence type="ECO:0000313" key="1">
    <source>
        <dbReference type="EMBL" id="KAL1850215.1"/>
    </source>
</evidence>
<reference evidence="1 2" key="1">
    <citation type="journal article" date="2024" name="Commun. Biol.">
        <title>Comparative genomic analysis of thermophilic fungi reveals convergent evolutionary adaptations and gene losses.</title>
        <authorList>
            <person name="Steindorff A.S."/>
            <person name="Aguilar-Pontes M.V."/>
            <person name="Robinson A.J."/>
            <person name="Andreopoulos B."/>
            <person name="LaButti K."/>
            <person name="Kuo A."/>
            <person name="Mondo S."/>
            <person name="Riley R."/>
            <person name="Otillar R."/>
            <person name="Haridas S."/>
            <person name="Lipzen A."/>
            <person name="Grimwood J."/>
            <person name="Schmutz J."/>
            <person name="Clum A."/>
            <person name="Reid I.D."/>
            <person name="Moisan M.C."/>
            <person name="Butler G."/>
            <person name="Nguyen T.T.M."/>
            <person name="Dewar K."/>
            <person name="Conant G."/>
            <person name="Drula E."/>
            <person name="Henrissat B."/>
            <person name="Hansel C."/>
            <person name="Singer S."/>
            <person name="Hutchinson M.I."/>
            <person name="de Vries R.P."/>
            <person name="Natvig D.O."/>
            <person name="Powell A.J."/>
            <person name="Tsang A."/>
            <person name="Grigoriev I.V."/>
        </authorList>
    </citation>
    <scope>NUCLEOTIDE SEQUENCE [LARGE SCALE GENOMIC DNA]</scope>
    <source>
        <strain evidence="1 2">ATCC 24622</strain>
    </source>
</reference>
<evidence type="ECO:0000313" key="2">
    <source>
        <dbReference type="Proteomes" id="UP001586593"/>
    </source>
</evidence>
<sequence length="169" mass="18442">MDRTLSMSSTRLCRDIGGPKVLRSREVVPDGRGVGRTRCSYLANIVHVPVLTHLGPCVGIPSERSRHSLAPLVTSFELEFGLEYTRRAKAQPILVRAGGRELEPAWLSNLEFSLVGSRGIQSGQAQILLCVKRSAVTFRGSSNNQKTRQRRAALPCASISCAHARSCSE</sequence>
<protein>
    <submittedName>
        <fullName evidence="1">Uncharacterized protein</fullName>
    </submittedName>
</protein>
<proteinExistence type="predicted"/>
<accession>A0ABR3W0R3</accession>
<dbReference type="Proteomes" id="UP001586593">
    <property type="component" value="Unassembled WGS sequence"/>
</dbReference>